<dbReference type="RefSeq" id="WP_011436680.1">
    <property type="nucleotide sequence ID" value="NC_007777.1"/>
</dbReference>
<dbReference type="KEGG" id="fra:Francci3_2266"/>
<keyword evidence="3" id="KW-1185">Reference proteome</keyword>
<organism evidence="2 3">
    <name type="scientific">Frankia casuarinae (strain DSM 45818 / CECT 9043 / HFP020203 / CcI3)</name>
    <dbReference type="NCBI Taxonomy" id="106370"/>
    <lineage>
        <taxon>Bacteria</taxon>
        <taxon>Bacillati</taxon>
        <taxon>Actinomycetota</taxon>
        <taxon>Actinomycetes</taxon>
        <taxon>Frankiales</taxon>
        <taxon>Frankiaceae</taxon>
        <taxon>Frankia</taxon>
    </lineage>
</organism>
<reference evidence="2 3" key="1">
    <citation type="journal article" date="2007" name="Genome Res.">
        <title>Genome characteristics of facultatively symbiotic Frankia sp. strains reflect host range and host plant biogeography.</title>
        <authorList>
            <person name="Normand P."/>
            <person name="Lapierre P."/>
            <person name="Tisa L.S."/>
            <person name="Gogarten J.P."/>
            <person name="Alloisio N."/>
            <person name="Bagnarol E."/>
            <person name="Bassi C.A."/>
            <person name="Berry A.M."/>
            <person name="Bickhart D.M."/>
            <person name="Choisne N."/>
            <person name="Couloux A."/>
            <person name="Cournoyer B."/>
            <person name="Cruveiller S."/>
            <person name="Daubin V."/>
            <person name="Demange N."/>
            <person name="Francino M.P."/>
            <person name="Goltsman E."/>
            <person name="Huang Y."/>
            <person name="Kopp O.R."/>
            <person name="Labarre L."/>
            <person name="Lapidus A."/>
            <person name="Lavire C."/>
            <person name="Marechal J."/>
            <person name="Martinez M."/>
            <person name="Mastronunzio J.E."/>
            <person name="Mullin B.C."/>
            <person name="Niemann J."/>
            <person name="Pujic P."/>
            <person name="Rawnsley T."/>
            <person name="Rouy Z."/>
            <person name="Schenowitz C."/>
            <person name="Sellstedt A."/>
            <person name="Tavares F."/>
            <person name="Tomkins J.P."/>
            <person name="Vallenet D."/>
            <person name="Valverde C."/>
            <person name="Wall L.G."/>
            <person name="Wang Y."/>
            <person name="Medigue C."/>
            <person name="Benson D.R."/>
        </authorList>
    </citation>
    <scope>NUCLEOTIDE SEQUENCE [LARGE SCALE GENOMIC DNA]</scope>
    <source>
        <strain evidence="3">DSM 45818 / CECT 9043 / CcI3</strain>
    </source>
</reference>
<dbReference type="Proteomes" id="UP000001937">
    <property type="component" value="Chromosome"/>
</dbReference>
<gene>
    <name evidence="2" type="ordered locus">Francci3_2266</name>
</gene>
<dbReference type="STRING" id="106370.Francci3_2266"/>
<sequence>MNSAVSTPAFASLVTAWRKSSRSEPTANCVQVAAAGAGAARRIGVRDSKFPSGPDLWFTPAVWAAFVDQTRRQPGAQIRDGGVITGHIPAEQVPADFHRDDKVFEPGRPAITMRGTAGLDGPVLYFTEVEWEAFVAGVTAGEFDDLPGGLAEEPGRPSR</sequence>
<feature type="domain" description="DUF397" evidence="1">
    <location>
        <begin position="16"/>
        <end position="70"/>
    </location>
</feature>
<protein>
    <recommendedName>
        <fullName evidence="1">DUF397 domain-containing protein</fullName>
    </recommendedName>
</protein>
<dbReference type="AlphaFoldDB" id="Q2JAQ8"/>
<name>Q2JAQ8_FRACC</name>
<evidence type="ECO:0000313" key="2">
    <source>
        <dbReference type="EMBL" id="ABD11634.1"/>
    </source>
</evidence>
<evidence type="ECO:0000259" key="1">
    <source>
        <dbReference type="Pfam" id="PF04149"/>
    </source>
</evidence>
<dbReference type="Pfam" id="PF04149">
    <property type="entry name" value="DUF397"/>
    <property type="match status" value="1"/>
</dbReference>
<evidence type="ECO:0000313" key="3">
    <source>
        <dbReference type="Proteomes" id="UP000001937"/>
    </source>
</evidence>
<accession>Q2JAQ8</accession>
<dbReference type="HOGENOM" id="CLU_1658258_0_0_11"/>
<dbReference type="EMBL" id="CP000249">
    <property type="protein sequence ID" value="ABD11634.1"/>
    <property type="molecule type" value="Genomic_DNA"/>
</dbReference>
<dbReference type="InterPro" id="IPR007278">
    <property type="entry name" value="DUF397"/>
</dbReference>
<proteinExistence type="predicted"/>